<dbReference type="InterPro" id="IPR050415">
    <property type="entry name" value="MRET"/>
</dbReference>
<dbReference type="PANTHER" id="PTHR47354">
    <property type="entry name" value="NADH OXIDOREDUCTASE HCR"/>
    <property type="match status" value="1"/>
</dbReference>
<dbReference type="InterPro" id="IPR001433">
    <property type="entry name" value="OxRdtase_FAD/NAD-bd"/>
</dbReference>
<organism evidence="2 3">
    <name type="scientific">Candidatus Blackburnbacteria bacterium RIFCSPHIGHO2_12_FULL_41_13b</name>
    <dbReference type="NCBI Taxonomy" id="1797517"/>
    <lineage>
        <taxon>Bacteria</taxon>
        <taxon>Candidatus Blackburniibacteriota</taxon>
    </lineage>
</organism>
<accession>A0A1G1V5T5</accession>
<evidence type="ECO:0000259" key="1">
    <source>
        <dbReference type="PROSITE" id="PS51384"/>
    </source>
</evidence>
<dbReference type="InterPro" id="IPR017938">
    <property type="entry name" value="Riboflavin_synthase-like_b-brl"/>
</dbReference>
<dbReference type="PANTHER" id="PTHR47354:SF5">
    <property type="entry name" value="PROTEIN RFBI"/>
    <property type="match status" value="1"/>
</dbReference>
<dbReference type="InterPro" id="IPR017927">
    <property type="entry name" value="FAD-bd_FR_type"/>
</dbReference>
<dbReference type="SUPFAM" id="SSF63380">
    <property type="entry name" value="Riboflavin synthase domain-like"/>
    <property type="match status" value="1"/>
</dbReference>
<dbReference type="Gene3D" id="2.40.30.10">
    <property type="entry name" value="Translation factors"/>
    <property type="match status" value="1"/>
</dbReference>
<dbReference type="CDD" id="cd00322">
    <property type="entry name" value="FNR_like"/>
    <property type="match status" value="1"/>
</dbReference>
<dbReference type="InterPro" id="IPR001709">
    <property type="entry name" value="Flavoprot_Pyr_Nucl_cyt_Rdtase"/>
</dbReference>
<comment type="caution">
    <text evidence="2">The sequence shown here is derived from an EMBL/GenBank/DDBJ whole genome shotgun (WGS) entry which is preliminary data.</text>
</comment>
<dbReference type="Pfam" id="PF00970">
    <property type="entry name" value="FAD_binding_6"/>
    <property type="match status" value="1"/>
</dbReference>
<evidence type="ECO:0000313" key="2">
    <source>
        <dbReference type="EMBL" id="OGY10778.1"/>
    </source>
</evidence>
<feature type="domain" description="FAD-binding FR-type" evidence="1">
    <location>
        <begin position="1"/>
        <end position="104"/>
    </location>
</feature>
<name>A0A1G1V5T5_9BACT</name>
<dbReference type="STRING" id="1797517.A3F61_00020"/>
<protein>
    <recommendedName>
        <fullName evidence="1">FAD-binding FR-type domain-containing protein</fullName>
    </recommendedName>
</protein>
<dbReference type="Proteomes" id="UP000178272">
    <property type="component" value="Unassembled WGS sequence"/>
</dbReference>
<reference evidence="2 3" key="1">
    <citation type="journal article" date="2016" name="Nat. Commun.">
        <title>Thousands of microbial genomes shed light on interconnected biogeochemical processes in an aquifer system.</title>
        <authorList>
            <person name="Anantharaman K."/>
            <person name="Brown C.T."/>
            <person name="Hug L.A."/>
            <person name="Sharon I."/>
            <person name="Castelle C.J."/>
            <person name="Probst A.J."/>
            <person name="Thomas B.C."/>
            <person name="Singh A."/>
            <person name="Wilkins M.J."/>
            <person name="Karaoz U."/>
            <person name="Brodie E.L."/>
            <person name="Williams K.H."/>
            <person name="Hubbard S.S."/>
            <person name="Banfield J.F."/>
        </authorList>
    </citation>
    <scope>NUCLEOTIDE SEQUENCE [LARGE SCALE GENOMIC DNA]</scope>
</reference>
<dbReference type="PRINTS" id="PR00371">
    <property type="entry name" value="FPNCR"/>
</dbReference>
<dbReference type="SUPFAM" id="SSF52343">
    <property type="entry name" value="Ferredoxin reductase-like, C-terminal NADP-linked domain"/>
    <property type="match status" value="1"/>
</dbReference>
<gene>
    <name evidence="2" type="ORF">A3F61_00020</name>
</gene>
<dbReference type="Pfam" id="PF00175">
    <property type="entry name" value="NAD_binding_1"/>
    <property type="match status" value="1"/>
</dbReference>
<dbReference type="PRINTS" id="PR00406">
    <property type="entry name" value="CYTB5RDTASE"/>
</dbReference>
<dbReference type="PROSITE" id="PS51384">
    <property type="entry name" value="FAD_FR"/>
    <property type="match status" value="1"/>
</dbReference>
<dbReference type="Gene3D" id="3.40.50.80">
    <property type="entry name" value="Nucleotide-binding domain of ferredoxin-NADP reductase (FNR) module"/>
    <property type="match status" value="1"/>
</dbReference>
<sequence length="238" mass="26954">MQEFKVKLTDKRQEASGTKTFLFEKPKGFEYIAGQYAYFTLPELKLPDPRGKIRHFTLSSSPTEDYLSITVRMREESGYKTTLDSLPLGAKIDFRGPTGDFVIDEKDTRTQVMIAGGIGITPYRSIIKDVSDRALTSSIHLIYANSRVEEITFKTELDEISKSNPNIKVTYFVSEPEPNWQGEKGRISAPSLSLLTTDYSLPVIWLCGPPVMVQALEEVLENLKIPQERIKIEKFSGY</sequence>
<dbReference type="EMBL" id="MHCA01000050">
    <property type="protein sequence ID" value="OGY10778.1"/>
    <property type="molecule type" value="Genomic_DNA"/>
</dbReference>
<dbReference type="InterPro" id="IPR039261">
    <property type="entry name" value="FNR_nucleotide-bd"/>
</dbReference>
<dbReference type="AlphaFoldDB" id="A0A1G1V5T5"/>
<dbReference type="InterPro" id="IPR008333">
    <property type="entry name" value="Cbr1-like_FAD-bd_dom"/>
</dbReference>
<proteinExistence type="predicted"/>
<dbReference type="GO" id="GO:0016491">
    <property type="term" value="F:oxidoreductase activity"/>
    <property type="evidence" value="ECO:0007669"/>
    <property type="project" value="InterPro"/>
</dbReference>
<evidence type="ECO:0000313" key="3">
    <source>
        <dbReference type="Proteomes" id="UP000178272"/>
    </source>
</evidence>